<evidence type="ECO:0000256" key="3">
    <source>
        <dbReference type="ARBA" id="ARBA00022448"/>
    </source>
</evidence>
<evidence type="ECO:0000256" key="8">
    <source>
        <dbReference type="RuleBase" id="RU363032"/>
    </source>
</evidence>
<accession>A0A0J6SUB3</accession>
<evidence type="ECO:0000259" key="9">
    <source>
        <dbReference type="PROSITE" id="PS50928"/>
    </source>
</evidence>
<feature type="transmembrane region" description="Helical" evidence="8">
    <location>
        <begin position="213"/>
        <end position="235"/>
    </location>
</feature>
<evidence type="ECO:0000256" key="7">
    <source>
        <dbReference type="ARBA" id="ARBA00023136"/>
    </source>
</evidence>
<dbReference type="InterPro" id="IPR000515">
    <property type="entry name" value="MetI-like"/>
</dbReference>
<name>A0A0J6SUB3_9HYPH</name>
<dbReference type="Proteomes" id="UP000036449">
    <property type="component" value="Unassembled WGS sequence"/>
</dbReference>
<dbReference type="PANTHER" id="PTHR42929">
    <property type="entry name" value="INNER MEMBRANE ABC TRANSPORTER PERMEASE PROTEIN YDCU-RELATED-RELATED"/>
    <property type="match status" value="1"/>
</dbReference>
<keyword evidence="6 8" id="KW-1133">Transmembrane helix</keyword>
<dbReference type="Pfam" id="PF00528">
    <property type="entry name" value="BPD_transp_1"/>
    <property type="match status" value="1"/>
</dbReference>
<dbReference type="CDD" id="cd06261">
    <property type="entry name" value="TM_PBP2"/>
    <property type="match status" value="1"/>
</dbReference>
<organism evidence="10 11">
    <name type="scientific">Methylobacterium tarhaniae</name>
    <dbReference type="NCBI Taxonomy" id="1187852"/>
    <lineage>
        <taxon>Bacteria</taxon>
        <taxon>Pseudomonadati</taxon>
        <taxon>Pseudomonadota</taxon>
        <taxon>Alphaproteobacteria</taxon>
        <taxon>Hyphomicrobiales</taxon>
        <taxon>Methylobacteriaceae</taxon>
        <taxon>Methylobacterium</taxon>
    </lineage>
</organism>
<keyword evidence="4" id="KW-1003">Cell membrane</keyword>
<evidence type="ECO:0000313" key="10">
    <source>
        <dbReference type="EMBL" id="KMO37112.1"/>
    </source>
</evidence>
<dbReference type="RefSeq" id="WP_048452610.1">
    <property type="nucleotide sequence ID" value="NZ_LABZ01000139.1"/>
</dbReference>
<dbReference type="PROSITE" id="PS50928">
    <property type="entry name" value="ABC_TM1"/>
    <property type="match status" value="1"/>
</dbReference>
<evidence type="ECO:0000256" key="1">
    <source>
        <dbReference type="ARBA" id="ARBA00004651"/>
    </source>
</evidence>
<feature type="transmembrane region" description="Helical" evidence="8">
    <location>
        <begin position="255"/>
        <end position="275"/>
    </location>
</feature>
<dbReference type="SUPFAM" id="SSF161098">
    <property type="entry name" value="MetI-like"/>
    <property type="match status" value="1"/>
</dbReference>
<evidence type="ECO:0000256" key="4">
    <source>
        <dbReference type="ARBA" id="ARBA00022475"/>
    </source>
</evidence>
<dbReference type="AlphaFoldDB" id="A0A0J6SUB3"/>
<dbReference type="PANTHER" id="PTHR42929:SF5">
    <property type="entry name" value="ABC TRANSPORTER PERMEASE PROTEIN"/>
    <property type="match status" value="1"/>
</dbReference>
<dbReference type="Gene3D" id="1.10.3720.10">
    <property type="entry name" value="MetI-like"/>
    <property type="match status" value="1"/>
</dbReference>
<proteinExistence type="inferred from homology"/>
<dbReference type="InterPro" id="IPR035906">
    <property type="entry name" value="MetI-like_sf"/>
</dbReference>
<comment type="subcellular location">
    <subcellularLocation>
        <location evidence="1 8">Cell membrane</location>
        <topology evidence="1 8">Multi-pass membrane protein</topology>
    </subcellularLocation>
</comment>
<feature type="transmembrane region" description="Helical" evidence="8">
    <location>
        <begin position="158"/>
        <end position="179"/>
    </location>
</feature>
<feature type="transmembrane region" description="Helical" evidence="8">
    <location>
        <begin position="102"/>
        <end position="123"/>
    </location>
</feature>
<dbReference type="GO" id="GO:0005886">
    <property type="term" value="C:plasma membrane"/>
    <property type="evidence" value="ECO:0007669"/>
    <property type="project" value="UniProtKB-SubCell"/>
</dbReference>
<keyword evidence="11" id="KW-1185">Reference proteome</keyword>
<dbReference type="GO" id="GO:0055085">
    <property type="term" value="P:transmembrane transport"/>
    <property type="evidence" value="ECO:0007669"/>
    <property type="project" value="InterPro"/>
</dbReference>
<dbReference type="PATRIC" id="fig|1187852.3.peg.1369"/>
<comment type="similarity">
    <text evidence="2">Belongs to the binding-protein-dependent transport system permease family. CysTW subfamily.</text>
</comment>
<protein>
    <submittedName>
        <fullName evidence="10">ABC transporter permease</fullName>
    </submittedName>
</protein>
<comment type="caution">
    <text evidence="10">The sequence shown here is derived from an EMBL/GenBank/DDBJ whole genome shotgun (WGS) entry which is preliminary data.</text>
</comment>
<dbReference type="EMBL" id="LABZ01000139">
    <property type="protein sequence ID" value="KMO37112.1"/>
    <property type="molecule type" value="Genomic_DNA"/>
</dbReference>
<evidence type="ECO:0000256" key="6">
    <source>
        <dbReference type="ARBA" id="ARBA00022989"/>
    </source>
</evidence>
<keyword evidence="3 8" id="KW-0813">Transport</keyword>
<evidence type="ECO:0000256" key="5">
    <source>
        <dbReference type="ARBA" id="ARBA00022692"/>
    </source>
</evidence>
<evidence type="ECO:0000256" key="2">
    <source>
        <dbReference type="ARBA" id="ARBA00007069"/>
    </source>
</evidence>
<gene>
    <name evidence="10" type="ORF">VQ03_19785</name>
</gene>
<feature type="transmembrane region" description="Helical" evidence="8">
    <location>
        <begin position="20"/>
        <end position="37"/>
    </location>
</feature>
<reference evidence="10 11" key="1">
    <citation type="submission" date="2015-03" db="EMBL/GenBank/DDBJ databases">
        <title>Genome sequencing of Methylobacterium tarhaniae DSM 25844.</title>
        <authorList>
            <person name="Chaudhry V."/>
            <person name="Patil P.B."/>
        </authorList>
    </citation>
    <scope>NUCLEOTIDE SEQUENCE [LARGE SCALE GENOMIC DNA]</scope>
    <source>
        <strain evidence="10 11">DSM 25844</strain>
    </source>
</reference>
<keyword evidence="7 8" id="KW-0472">Membrane</keyword>
<feature type="domain" description="ABC transmembrane type-1" evidence="9">
    <location>
        <begin position="70"/>
        <end position="276"/>
    </location>
</feature>
<keyword evidence="5 8" id="KW-0812">Transmembrane</keyword>
<sequence>MTAAPRPALTGRPSIGRPFLALPAVLFLLAFFVLPLLDNGLRSVVPADGQGLTASRYVQVLTDPFYLDSILQTVLLSGVVTLICALIGYPVAYYLVRHAGRLSSLIIFLLIAPLLTSIIMRTYGWQVLFARRGLINTWLVQDLGLIERPLRVLDTPGLVVASLVHVLVPFMVLSIAAVLQGVDRRLEESAQLLGASPWRTFLSVTLPLSLDGIGTGAILVFMVANGSFVTLVLLGGGLKTLPLLIYQQFNTTRDFGLASAMSTVLLAVALVCLILQLRLVRRSGA</sequence>
<feature type="transmembrane region" description="Helical" evidence="8">
    <location>
        <begin position="70"/>
        <end position="95"/>
    </location>
</feature>
<evidence type="ECO:0000313" key="11">
    <source>
        <dbReference type="Proteomes" id="UP000036449"/>
    </source>
</evidence>